<evidence type="ECO:0000256" key="5">
    <source>
        <dbReference type="ARBA" id="ARBA00023163"/>
    </source>
</evidence>
<comment type="caution">
    <text evidence="9">The sequence shown here is derived from an EMBL/GenBank/DDBJ whole genome shotgun (WGS) entry which is preliminary data.</text>
</comment>
<dbReference type="InterPro" id="IPR014284">
    <property type="entry name" value="RNA_pol_sigma-70_dom"/>
</dbReference>
<dbReference type="InterPro" id="IPR013249">
    <property type="entry name" value="RNA_pol_sigma70_r4_t2"/>
</dbReference>
<accession>A0A7J4XHV3</accession>
<dbReference type="AlphaFoldDB" id="A0A7J4XHV3"/>
<dbReference type="NCBIfam" id="TIGR02985">
    <property type="entry name" value="Sig70_bacteroi1"/>
    <property type="match status" value="1"/>
</dbReference>
<keyword evidence="2 6" id="KW-0805">Transcription regulation</keyword>
<evidence type="ECO:0000313" key="10">
    <source>
        <dbReference type="Proteomes" id="UP000422221"/>
    </source>
</evidence>
<dbReference type="InterPro" id="IPR007627">
    <property type="entry name" value="RNA_pol_sigma70_r2"/>
</dbReference>
<dbReference type="InterPro" id="IPR039425">
    <property type="entry name" value="RNA_pol_sigma-70-like"/>
</dbReference>
<evidence type="ECO:0000256" key="2">
    <source>
        <dbReference type="ARBA" id="ARBA00023015"/>
    </source>
</evidence>
<organism evidence="9 10">
    <name type="scientific">Bacteroides salyersiae</name>
    <dbReference type="NCBI Taxonomy" id="291644"/>
    <lineage>
        <taxon>Bacteria</taxon>
        <taxon>Pseudomonadati</taxon>
        <taxon>Bacteroidota</taxon>
        <taxon>Bacteroidia</taxon>
        <taxon>Bacteroidales</taxon>
        <taxon>Bacteroidaceae</taxon>
        <taxon>Bacteroides</taxon>
    </lineage>
</organism>
<dbReference type="InterPro" id="IPR013324">
    <property type="entry name" value="RNA_pol_sigma_r3/r4-like"/>
</dbReference>
<evidence type="ECO:0000256" key="6">
    <source>
        <dbReference type="RuleBase" id="RU000716"/>
    </source>
</evidence>
<dbReference type="SUPFAM" id="SSF88946">
    <property type="entry name" value="Sigma2 domain of RNA polymerase sigma factors"/>
    <property type="match status" value="1"/>
</dbReference>
<dbReference type="CDD" id="cd06171">
    <property type="entry name" value="Sigma70_r4"/>
    <property type="match status" value="1"/>
</dbReference>
<dbReference type="Pfam" id="PF04542">
    <property type="entry name" value="Sigma70_r2"/>
    <property type="match status" value="1"/>
</dbReference>
<dbReference type="GO" id="GO:0006352">
    <property type="term" value="P:DNA-templated transcription initiation"/>
    <property type="evidence" value="ECO:0007669"/>
    <property type="project" value="InterPro"/>
</dbReference>
<dbReference type="RefSeq" id="WP_130058846.1">
    <property type="nucleotide sequence ID" value="NZ_CP072243.1"/>
</dbReference>
<evidence type="ECO:0000259" key="8">
    <source>
        <dbReference type="Pfam" id="PF08281"/>
    </source>
</evidence>
<keyword evidence="3 6" id="KW-0731">Sigma factor</keyword>
<dbReference type="InterPro" id="IPR036388">
    <property type="entry name" value="WH-like_DNA-bd_sf"/>
</dbReference>
<evidence type="ECO:0000313" key="9">
    <source>
        <dbReference type="EMBL" id="KAA3763888.1"/>
    </source>
</evidence>
<protein>
    <recommendedName>
        <fullName evidence="6">RNA polymerase sigma factor</fullName>
    </recommendedName>
</protein>
<dbReference type="PANTHER" id="PTHR43133:SF46">
    <property type="entry name" value="RNA POLYMERASE SIGMA-70 FACTOR ECF SUBFAMILY"/>
    <property type="match status" value="1"/>
</dbReference>
<feature type="domain" description="RNA polymerase sigma factor 70 region 4 type 2" evidence="8">
    <location>
        <begin position="119"/>
        <end position="169"/>
    </location>
</feature>
<reference evidence="9 10" key="1">
    <citation type="journal article" date="2019" name="Nat. Med.">
        <title>A library of human gut bacterial isolates paired with longitudinal multiomics data enables mechanistic microbiome research.</title>
        <authorList>
            <person name="Poyet M."/>
            <person name="Groussin M."/>
            <person name="Gibbons S.M."/>
            <person name="Avila-Pacheco J."/>
            <person name="Jiang X."/>
            <person name="Kearney S.M."/>
            <person name="Perrotta A.R."/>
            <person name="Berdy B."/>
            <person name="Zhao S."/>
            <person name="Lieberman T.D."/>
            <person name="Swanson P.K."/>
            <person name="Smith M."/>
            <person name="Roesemann S."/>
            <person name="Alexander J.E."/>
            <person name="Rich S.A."/>
            <person name="Livny J."/>
            <person name="Vlamakis H."/>
            <person name="Clish C."/>
            <person name="Bullock K."/>
            <person name="Deik A."/>
            <person name="Scott J."/>
            <person name="Pierce K.A."/>
            <person name="Xavier R.J."/>
            <person name="Alm E.J."/>
        </authorList>
    </citation>
    <scope>NUCLEOTIDE SEQUENCE [LARGE SCALE GENOMIC DNA]</scope>
    <source>
        <strain evidence="9 10">BIOML-A10</strain>
    </source>
</reference>
<dbReference type="PROSITE" id="PS01063">
    <property type="entry name" value="SIGMA70_ECF"/>
    <property type="match status" value="1"/>
</dbReference>
<dbReference type="GO" id="GO:0016987">
    <property type="term" value="F:sigma factor activity"/>
    <property type="evidence" value="ECO:0007669"/>
    <property type="project" value="UniProtKB-KW"/>
</dbReference>
<dbReference type="NCBIfam" id="TIGR02937">
    <property type="entry name" value="sigma70-ECF"/>
    <property type="match status" value="1"/>
</dbReference>
<dbReference type="Pfam" id="PF08281">
    <property type="entry name" value="Sigma70_r4_2"/>
    <property type="match status" value="1"/>
</dbReference>
<dbReference type="PANTHER" id="PTHR43133">
    <property type="entry name" value="RNA POLYMERASE ECF-TYPE SIGMA FACTO"/>
    <property type="match status" value="1"/>
</dbReference>
<keyword evidence="5 6" id="KW-0804">Transcription</keyword>
<name>A0A7J4XHV3_9BACE</name>
<dbReference type="SUPFAM" id="SSF88659">
    <property type="entry name" value="Sigma3 and sigma4 domains of RNA polymerase sigma factors"/>
    <property type="match status" value="1"/>
</dbReference>
<proteinExistence type="inferred from homology"/>
<sequence>MDEKYILGLRKGSHADFNKLYDLYADRLYGFAYNLTHSSEMAEEIVQEVFLKIWQMREHLSPEYSFRSFLFTIAKNKFLNDLRNRLTLLSYDEYTAQLDAAEEGANTTENDFNFHELNEQILQAKDKLSKRQRMIFEMSREEGLSSQEIALKLDISEQSVRNQLSSALKVLREELIKTGLCFAILFMNQW</sequence>
<feature type="domain" description="RNA polymerase sigma-70 region 2" evidence="7">
    <location>
        <begin position="20"/>
        <end position="85"/>
    </location>
</feature>
<dbReference type="Gene3D" id="1.10.1740.10">
    <property type="match status" value="1"/>
</dbReference>
<comment type="similarity">
    <text evidence="1 6">Belongs to the sigma-70 factor family. ECF subfamily.</text>
</comment>
<dbReference type="Proteomes" id="UP000422221">
    <property type="component" value="Unassembled WGS sequence"/>
</dbReference>
<dbReference type="GO" id="GO:0003677">
    <property type="term" value="F:DNA binding"/>
    <property type="evidence" value="ECO:0007669"/>
    <property type="project" value="UniProtKB-KW"/>
</dbReference>
<evidence type="ECO:0000256" key="3">
    <source>
        <dbReference type="ARBA" id="ARBA00023082"/>
    </source>
</evidence>
<keyword evidence="4 6" id="KW-0238">DNA-binding</keyword>
<dbReference type="EMBL" id="VWMK01000012">
    <property type="protein sequence ID" value="KAA3763888.1"/>
    <property type="molecule type" value="Genomic_DNA"/>
</dbReference>
<dbReference type="InterPro" id="IPR013325">
    <property type="entry name" value="RNA_pol_sigma_r2"/>
</dbReference>
<evidence type="ECO:0000256" key="4">
    <source>
        <dbReference type="ARBA" id="ARBA00023125"/>
    </source>
</evidence>
<dbReference type="InterPro" id="IPR014327">
    <property type="entry name" value="RNA_pol_sigma70_bacteroid"/>
</dbReference>
<gene>
    <name evidence="9" type="ORF">F3F73_12800</name>
</gene>
<evidence type="ECO:0000259" key="7">
    <source>
        <dbReference type="Pfam" id="PF04542"/>
    </source>
</evidence>
<dbReference type="InterPro" id="IPR000838">
    <property type="entry name" value="RNA_pol_sigma70_ECF_CS"/>
</dbReference>
<evidence type="ECO:0000256" key="1">
    <source>
        <dbReference type="ARBA" id="ARBA00010641"/>
    </source>
</evidence>
<dbReference type="Gene3D" id="1.10.10.10">
    <property type="entry name" value="Winged helix-like DNA-binding domain superfamily/Winged helix DNA-binding domain"/>
    <property type="match status" value="1"/>
</dbReference>